<evidence type="ECO:0000313" key="2">
    <source>
        <dbReference type="EMBL" id="QBZ57954.1"/>
    </source>
</evidence>
<evidence type="ECO:0000313" key="3">
    <source>
        <dbReference type="Proteomes" id="UP000294847"/>
    </source>
</evidence>
<dbReference type="EMBL" id="CP034206">
    <property type="protein sequence ID" value="QBZ57954.1"/>
    <property type="molecule type" value="Genomic_DNA"/>
</dbReference>
<feature type="region of interest" description="Disordered" evidence="1">
    <location>
        <begin position="1"/>
        <end position="22"/>
    </location>
</feature>
<evidence type="ECO:0000256" key="1">
    <source>
        <dbReference type="SAM" id="MobiDB-lite"/>
    </source>
</evidence>
<accession>A0A4P7NC40</accession>
<proteinExistence type="predicted"/>
<sequence>MVLHNAAEINDSTDVATSRKNCKALSSHTSQFPVTV</sequence>
<reference evidence="2 3" key="1">
    <citation type="journal article" date="2019" name="Mol. Biol. Evol.">
        <title>Blast fungal genomes show frequent chromosomal changes, gene gains and losses, and effector gene turnover.</title>
        <authorList>
            <person name="Gomez Luciano L.B."/>
            <person name="Jason Tsai I."/>
            <person name="Chuma I."/>
            <person name="Tosa Y."/>
            <person name="Chen Y.H."/>
            <person name="Li J.Y."/>
            <person name="Li M.Y."/>
            <person name="Jade Lu M.Y."/>
            <person name="Nakayashiki H."/>
            <person name="Li W.H."/>
        </authorList>
    </citation>
    <scope>NUCLEOTIDE SEQUENCE [LARGE SCALE GENOMIC DNA]</scope>
    <source>
        <strain evidence="2">MZ5-1-6</strain>
    </source>
</reference>
<gene>
    <name evidence="2" type="ORF">PoMZ_02892</name>
</gene>
<dbReference type="AlphaFoldDB" id="A0A4P7NC40"/>
<protein>
    <submittedName>
        <fullName evidence="2">Uncharacterized protein</fullName>
    </submittedName>
</protein>
<feature type="compositionally biased region" description="Polar residues" evidence="1">
    <location>
        <begin position="10"/>
        <end position="22"/>
    </location>
</feature>
<dbReference type="Proteomes" id="UP000294847">
    <property type="component" value="Chromosome 3"/>
</dbReference>
<organism evidence="2 3">
    <name type="scientific">Pyricularia oryzae</name>
    <name type="common">Rice blast fungus</name>
    <name type="synonym">Magnaporthe oryzae</name>
    <dbReference type="NCBI Taxonomy" id="318829"/>
    <lineage>
        <taxon>Eukaryota</taxon>
        <taxon>Fungi</taxon>
        <taxon>Dikarya</taxon>
        <taxon>Ascomycota</taxon>
        <taxon>Pezizomycotina</taxon>
        <taxon>Sordariomycetes</taxon>
        <taxon>Sordariomycetidae</taxon>
        <taxon>Magnaporthales</taxon>
        <taxon>Pyriculariaceae</taxon>
        <taxon>Pyricularia</taxon>
    </lineage>
</organism>
<name>A0A4P7NC40_PYROR</name>